<organism evidence="6 7">
    <name type="scientific">Niveibacterium microcysteis</name>
    <dbReference type="NCBI Taxonomy" id="2811415"/>
    <lineage>
        <taxon>Bacteria</taxon>
        <taxon>Pseudomonadati</taxon>
        <taxon>Pseudomonadota</taxon>
        <taxon>Betaproteobacteria</taxon>
        <taxon>Rhodocyclales</taxon>
        <taxon>Rhodocyclaceae</taxon>
        <taxon>Niveibacterium</taxon>
    </lineage>
</organism>
<evidence type="ECO:0000259" key="4">
    <source>
        <dbReference type="PROSITE" id="PS50111"/>
    </source>
</evidence>
<dbReference type="PANTHER" id="PTHR32089:SF112">
    <property type="entry name" value="LYSOZYME-LIKE PROTEIN-RELATED"/>
    <property type="match status" value="1"/>
</dbReference>
<evidence type="ECO:0000259" key="5">
    <source>
        <dbReference type="PROSITE" id="PS50885"/>
    </source>
</evidence>
<evidence type="ECO:0000256" key="3">
    <source>
        <dbReference type="PROSITE-ProRule" id="PRU00284"/>
    </source>
</evidence>
<dbReference type="Gene3D" id="1.10.287.950">
    <property type="entry name" value="Methyl-accepting chemotaxis protein"/>
    <property type="match status" value="1"/>
</dbReference>
<reference evidence="6 7" key="1">
    <citation type="submission" date="2021-02" db="EMBL/GenBank/DDBJ databases">
        <title>Niveibacterium changnyeongensis HC41.</title>
        <authorList>
            <person name="Kang M."/>
        </authorList>
    </citation>
    <scope>NUCLEOTIDE SEQUENCE [LARGE SCALE GENOMIC DNA]</scope>
    <source>
        <strain evidence="6 7">HC41</strain>
    </source>
</reference>
<evidence type="ECO:0000256" key="1">
    <source>
        <dbReference type="ARBA" id="ARBA00023224"/>
    </source>
</evidence>
<dbReference type="SUPFAM" id="SSF58104">
    <property type="entry name" value="Methyl-accepting chemotaxis protein (MCP) signaling domain"/>
    <property type="match status" value="1"/>
</dbReference>
<dbReference type="SMART" id="SM00283">
    <property type="entry name" value="MA"/>
    <property type="match status" value="1"/>
</dbReference>
<dbReference type="PRINTS" id="PR00260">
    <property type="entry name" value="CHEMTRNSDUCR"/>
</dbReference>
<keyword evidence="1 3" id="KW-0807">Transducer</keyword>
<dbReference type="InterPro" id="IPR004089">
    <property type="entry name" value="MCPsignal_dom"/>
</dbReference>
<evidence type="ECO:0000313" key="7">
    <source>
        <dbReference type="Proteomes" id="UP000663570"/>
    </source>
</evidence>
<dbReference type="RefSeq" id="WP_206255259.1">
    <property type="nucleotide sequence ID" value="NZ_CP071060.1"/>
</dbReference>
<feature type="domain" description="Methyl-accepting transducer" evidence="4">
    <location>
        <begin position="273"/>
        <end position="509"/>
    </location>
</feature>
<sequence>MSLRNKLLLLAAIGAAALVFLSGYALWQFRTVGNQLHHSLGSMKVATRLLLEVDGANLAFKTQVQEWKNILIRGNDAAQHDKYLKQFGEEEEKVAAHLKSAGADLQAFGMDPKLAERVLTEHQQLGTKYREALKGFDGADPETGKKVDAAVKGMDRPVSAAIKELSSAVEKQVTARAASSVTASEQAIASTTLWLIAGGAVSLVAMLAASLLISRAIVIPVRQLDQVMARVATDWDLRNRAALTGGDEIADCGRALDTMLERFQQTIAALHGESRKVRNETHDVSQALSDLAMNADNQSDSTSSVAAAIEELTVAVSQVRDSAEEARRLAQSSHQLSARGRELIGATAAEMGAIATRVEETAHTLDDLGAQSEAISGIVNTVKEIADQTNLLALNAAIEAARAGEQGRGFAVVADEVRKLAEKTAHSTQEISGLVQKIQASTSRAVADINAVVENVRLQRTRTGEADAAIGSIEDAATRSSMAASRITEALAEQSTASQLIAQQVERIAHMCEENTSGVHQIGGNAGQLSALAQRLEDEAARFKV</sequence>
<protein>
    <submittedName>
        <fullName evidence="6">Methyl-accepting chemotaxis protein</fullName>
    </submittedName>
</protein>
<dbReference type="InterPro" id="IPR004090">
    <property type="entry name" value="Chemotax_Me-accpt_rcpt"/>
</dbReference>
<dbReference type="Pfam" id="PF00672">
    <property type="entry name" value="HAMP"/>
    <property type="match status" value="1"/>
</dbReference>
<accession>A0ABX7M9E2</accession>
<keyword evidence="7" id="KW-1185">Reference proteome</keyword>
<dbReference type="CDD" id="cd11386">
    <property type="entry name" value="MCP_signal"/>
    <property type="match status" value="1"/>
</dbReference>
<dbReference type="Proteomes" id="UP000663570">
    <property type="component" value="Chromosome"/>
</dbReference>
<name>A0ABX7M9E2_9RHOO</name>
<dbReference type="PROSITE" id="PS50885">
    <property type="entry name" value="HAMP"/>
    <property type="match status" value="1"/>
</dbReference>
<dbReference type="SMART" id="SM00304">
    <property type="entry name" value="HAMP"/>
    <property type="match status" value="2"/>
</dbReference>
<proteinExistence type="inferred from homology"/>
<evidence type="ECO:0000313" key="6">
    <source>
        <dbReference type="EMBL" id="QSI78014.1"/>
    </source>
</evidence>
<gene>
    <name evidence="6" type="ORF">JY500_05050</name>
</gene>
<dbReference type="PANTHER" id="PTHR32089">
    <property type="entry name" value="METHYL-ACCEPTING CHEMOTAXIS PROTEIN MCPB"/>
    <property type="match status" value="1"/>
</dbReference>
<dbReference type="Pfam" id="PF00015">
    <property type="entry name" value="MCPsignal"/>
    <property type="match status" value="1"/>
</dbReference>
<dbReference type="EMBL" id="CP071060">
    <property type="protein sequence ID" value="QSI78014.1"/>
    <property type="molecule type" value="Genomic_DNA"/>
</dbReference>
<feature type="domain" description="HAMP" evidence="5">
    <location>
        <begin position="215"/>
        <end position="268"/>
    </location>
</feature>
<comment type="similarity">
    <text evidence="2">Belongs to the methyl-accepting chemotaxis (MCP) protein family.</text>
</comment>
<evidence type="ECO:0000256" key="2">
    <source>
        <dbReference type="ARBA" id="ARBA00029447"/>
    </source>
</evidence>
<dbReference type="PROSITE" id="PS50111">
    <property type="entry name" value="CHEMOTAXIS_TRANSDUC_2"/>
    <property type="match status" value="1"/>
</dbReference>
<dbReference type="InterPro" id="IPR003660">
    <property type="entry name" value="HAMP_dom"/>
</dbReference>